<evidence type="ECO:0000313" key="2">
    <source>
        <dbReference type="Proteomes" id="UP001152888"/>
    </source>
</evidence>
<keyword evidence="2" id="KW-1185">Reference proteome</keyword>
<protein>
    <submittedName>
        <fullName evidence="1">Uncharacterized protein</fullName>
    </submittedName>
</protein>
<comment type="caution">
    <text evidence="1">The sequence shown here is derived from an EMBL/GenBank/DDBJ whole genome shotgun (WGS) entry which is preliminary data.</text>
</comment>
<dbReference type="EMBL" id="CAKOFQ010006835">
    <property type="protein sequence ID" value="CAH1975410.1"/>
    <property type="molecule type" value="Genomic_DNA"/>
</dbReference>
<proteinExistence type="predicted"/>
<dbReference type="AlphaFoldDB" id="A0A9P0PAG8"/>
<reference evidence="1" key="1">
    <citation type="submission" date="2022-03" db="EMBL/GenBank/DDBJ databases">
        <authorList>
            <person name="Sayadi A."/>
        </authorList>
    </citation>
    <scope>NUCLEOTIDE SEQUENCE</scope>
</reference>
<name>A0A9P0PAG8_ACAOB</name>
<dbReference type="Proteomes" id="UP001152888">
    <property type="component" value="Unassembled WGS sequence"/>
</dbReference>
<accession>A0A9P0PAG8</accession>
<gene>
    <name evidence="1" type="ORF">ACAOBT_LOCUS11600</name>
</gene>
<sequence length="52" mass="5873">MQTFAVPESNSFFTSSTATHTEITPDCWSNFVFAETFFIKLCTYSLSIPVNI</sequence>
<organism evidence="1 2">
    <name type="scientific">Acanthoscelides obtectus</name>
    <name type="common">Bean weevil</name>
    <name type="synonym">Bruchus obtectus</name>
    <dbReference type="NCBI Taxonomy" id="200917"/>
    <lineage>
        <taxon>Eukaryota</taxon>
        <taxon>Metazoa</taxon>
        <taxon>Ecdysozoa</taxon>
        <taxon>Arthropoda</taxon>
        <taxon>Hexapoda</taxon>
        <taxon>Insecta</taxon>
        <taxon>Pterygota</taxon>
        <taxon>Neoptera</taxon>
        <taxon>Endopterygota</taxon>
        <taxon>Coleoptera</taxon>
        <taxon>Polyphaga</taxon>
        <taxon>Cucujiformia</taxon>
        <taxon>Chrysomeloidea</taxon>
        <taxon>Chrysomelidae</taxon>
        <taxon>Bruchinae</taxon>
        <taxon>Bruchini</taxon>
        <taxon>Acanthoscelides</taxon>
    </lineage>
</organism>
<evidence type="ECO:0000313" key="1">
    <source>
        <dbReference type="EMBL" id="CAH1975410.1"/>
    </source>
</evidence>